<evidence type="ECO:0000313" key="8">
    <source>
        <dbReference type="Proteomes" id="UP001318040"/>
    </source>
</evidence>
<keyword evidence="6" id="KW-0325">Glycoprotein</keyword>
<evidence type="ECO:0000313" key="10">
    <source>
        <dbReference type="RefSeq" id="XP_032803297.1"/>
    </source>
</evidence>
<dbReference type="Pfam" id="PF10204">
    <property type="entry name" value="DuoxA"/>
    <property type="match status" value="1"/>
</dbReference>
<evidence type="ECO:0000256" key="2">
    <source>
        <dbReference type="ARBA" id="ARBA00009816"/>
    </source>
</evidence>
<feature type="transmembrane region" description="Helical" evidence="7">
    <location>
        <begin position="208"/>
        <end position="229"/>
    </location>
</feature>
<reference evidence="10" key="1">
    <citation type="submission" date="2025-04" db="UniProtKB">
        <authorList>
            <consortium name="RefSeq"/>
        </authorList>
    </citation>
    <scope>IDENTIFICATION</scope>
    <source>
        <tissue evidence="10">Sperm</tissue>
    </source>
</reference>
<evidence type="ECO:0000256" key="4">
    <source>
        <dbReference type="ARBA" id="ARBA00022989"/>
    </source>
</evidence>
<accession>A0AAJ7SRQ9</accession>
<name>A0AAJ7SRQ9_PETMA</name>
<dbReference type="RefSeq" id="XP_032803297.1">
    <property type="nucleotide sequence ID" value="XM_032947406.1"/>
</dbReference>
<gene>
    <name evidence="9 10" type="primary">LOC116939237</name>
</gene>
<evidence type="ECO:0000256" key="6">
    <source>
        <dbReference type="ARBA" id="ARBA00023180"/>
    </source>
</evidence>
<feature type="transmembrane region" description="Helical" evidence="7">
    <location>
        <begin position="249"/>
        <end position="274"/>
    </location>
</feature>
<comment type="subcellular location">
    <subcellularLocation>
        <location evidence="1">Membrane</location>
        <topology evidence="1">Multi-pass membrane protein</topology>
    </subcellularLocation>
</comment>
<dbReference type="KEGG" id="pmrn:116939237"/>
<dbReference type="InterPro" id="IPR018469">
    <property type="entry name" value="Dual_oxidase_maturation_fac"/>
</dbReference>
<dbReference type="RefSeq" id="XP_032803287.1">
    <property type="nucleotide sequence ID" value="XM_032947396.1"/>
</dbReference>
<feature type="transmembrane region" description="Helical" evidence="7">
    <location>
        <begin position="51"/>
        <end position="72"/>
    </location>
</feature>
<protein>
    <submittedName>
        <fullName evidence="9 10">Dual oxidase maturation factor 2-like</fullName>
    </submittedName>
</protein>
<evidence type="ECO:0000313" key="9">
    <source>
        <dbReference type="RefSeq" id="XP_032803287.1"/>
    </source>
</evidence>
<keyword evidence="8" id="KW-1185">Reference proteome</keyword>
<dbReference type="PANTHER" id="PTHR31158">
    <property type="entry name" value="DUAL OXIDASE 2"/>
    <property type="match status" value="1"/>
</dbReference>
<evidence type="ECO:0000256" key="5">
    <source>
        <dbReference type="ARBA" id="ARBA00023136"/>
    </source>
</evidence>
<keyword evidence="3 7" id="KW-0812">Transmembrane</keyword>
<dbReference type="PANTHER" id="PTHR31158:SF1">
    <property type="entry name" value="DOXA1 FACTOR-RELATED"/>
    <property type="match status" value="1"/>
</dbReference>
<proteinExistence type="inferred from homology"/>
<feature type="transmembrane region" description="Helical" evidence="7">
    <location>
        <begin position="22"/>
        <end position="44"/>
    </location>
</feature>
<organism evidence="8 10">
    <name type="scientific">Petromyzon marinus</name>
    <name type="common">Sea lamprey</name>
    <dbReference type="NCBI Taxonomy" id="7757"/>
    <lineage>
        <taxon>Eukaryota</taxon>
        <taxon>Metazoa</taxon>
        <taxon>Chordata</taxon>
        <taxon>Craniata</taxon>
        <taxon>Vertebrata</taxon>
        <taxon>Cyclostomata</taxon>
        <taxon>Hyperoartia</taxon>
        <taxon>Petromyzontiformes</taxon>
        <taxon>Petromyzontidae</taxon>
        <taxon>Petromyzon</taxon>
    </lineage>
</organism>
<comment type="similarity">
    <text evidence="2">Belongs to the DUOXA family.</text>
</comment>
<evidence type="ECO:0000256" key="3">
    <source>
        <dbReference type="ARBA" id="ARBA00022692"/>
    </source>
</evidence>
<feature type="transmembrane region" description="Helical" evidence="7">
    <location>
        <begin position="181"/>
        <end position="201"/>
    </location>
</feature>
<sequence length="360" mass="39472">MTYSDGYPPFYGPRRTPANVDIHQYIVVAVFCVLAVGFLSILAGIRGRARVFWFTRVFLSLLIGCITLVVNFQTHWEVGHVETQTEYRVADGSTIKARIGLGVSLHGFNITLQGLPELQLNETIAYNEQFEWASGSINDDYHDALERGLPKPILQLAEMFLSASTCTNVYLYAQAGLYASAFLWVAFAFWLLSNLFFLMVLTYGGAALLLTGCFQLVALAAFACTRLQPLCRAHLGLEGATLATALGSSFWLTLGNAVLCLLLGSLVIGAHFLAPHTLEVFFSIEEETANPYESEKVPLGNNGYRNEAFTQGPSVERSVTVMITEEIGSQQVNNIHSQCDVQGTATNSLPHNYPTINGHS</sequence>
<reference evidence="8" key="2">
    <citation type="submission" date="2025-05" db="UniProtKB">
        <authorList>
            <consortium name="RefSeq"/>
        </authorList>
    </citation>
    <scope>NUCLEOTIDE SEQUENCE [LARGE SCALE GENOMIC DNA]</scope>
    <source>
        <tissue evidence="9">Sperm</tissue>
    </source>
</reference>
<keyword evidence="4 7" id="KW-1133">Transmembrane helix</keyword>
<evidence type="ECO:0000256" key="1">
    <source>
        <dbReference type="ARBA" id="ARBA00004141"/>
    </source>
</evidence>
<dbReference type="GO" id="GO:0005789">
    <property type="term" value="C:endoplasmic reticulum membrane"/>
    <property type="evidence" value="ECO:0007669"/>
    <property type="project" value="InterPro"/>
</dbReference>
<dbReference type="AlphaFoldDB" id="A0AAJ7SRQ9"/>
<evidence type="ECO:0000256" key="7">
    <source>
        <dbReference type="SAM" id="Phobius"/>
    </source>
</evidence>
<dbReference type="GeneID" id="116939237"/>
<dbReference type="GO" id="GO:0015031">
    <property type="term" value="P:protein transport"/>
    <property type="evidence" value="ECO:0007669"/>
    <property type="project" value="InterPro"/>
</dbReference>
<keyword evidence="5 7" id="KW-0472">Membrane</keyword>
<dbReference type="Proteomes" id="UP001318040">
    <property type="component" value="Chromosome 1"/>
</dbReference>